<evidence type="ECO:0000313" key="3">
    <source>
        <dbReference type="Proteomes" id="UP000777438"/>
    </source>
</evidence>
<gene>
    <name evidence="2" type="ORF">B0T10DRAFT_573022</name>
</gene>
<reference evidence="2 3" key="1">
    <citation type="journal article" date="2021" name="Nat. Commun.">
        <title>Genetic determinants of endophytism in the Arabidopsis root mycobiome.</title>
        <authorList>
            <person name="Mesny F."/>
            <person name="Miyauchi S."/>
            <person name="Thiergart T."/>
            <person name="Pickel B."/>
            <person name="Atanasova L."/>
            <person name="Karlsson M."/>
            <person name="Huettel B."/>
            <person name="Barry K.W."/>
            <person name="Haridas S."/>
            <person name="Chen C."/>
            <person name="Bauer D."/>
            <person name="Andreopoulos W."/>
            <person name="Pangilinan J."/>
            <person name="LaButti K."/>
            <person name="Riley R."/>
            <person name="Lipzen A."/>
            <person name="Clum A."/>
            <person name="Drula E."/>
            <person name="Henrissat B."/>
            <person name="Kohler A."/>
            <person name="Grigoriev I.V."/>
            <person name="Martin F.M."/>
            <person name="Hacquard S."/>
        </authorList>
    </citation>
    <scope>NUCLEOTIDE SEQUENCE [LARGE SCALE GENOMIC DNA]</scope>
    <source>
        <strain evidence="2 3">MPI-CAGE-CH-0241</strain>
    </source>
</reference>
<comment type="caution">
    <text evidence="2">The sequence shown here is derived from an EMBL/GenBank/DDBJ whole genome shotgun (WGS) entry which is preliminary data.</text>
</comment>
<proteinExistence type="predicted"/>
<organism evidence="2 3">
    <name type="scientific">Thelonectria olida</name>
    <dbReference type="NCBI Taxonomy" id="1576542"/>
    <lineage>
        <taxon>Eukaryota</taxon>
        <taxon>Fungi</taxon>
        <taxon>Dikarya</taxon>
        <taxon>Ascomycota</taxon>
        <taxon>Pezizomycotina</taxon>
        <taxon>Sordariomycetes</taxon>
        <taxon>Hypocreomycetidae</taxon>
        <taxon>Hypocreales</taxon>
        <taxon>Nectriaceae</taxon>
        <taxon>Thelonectria</taxon>
    </lineage>
</organism>
<name>A0A9P8VMD4_9HYPO</name>
<keyword evidence="3" id="KW-1185">Reference proteome</keyword>
<dbReference type="AlphaFoldDB" id="A0A9P8VMD4"/>
<dbReference type="EMBL" id="JAGPYM010000112">
    <property type="protein sequence ID" value="KAH6867279.1"/>
    <property type="molecule type" value="Genomic_DNA"/>
</dbReference>
<dbReference type="Proteomes" id="UP000777438">
    <property type="component" value="Unassembled WGS sequence"/>
</dbReference>
<keyword evidence="1" id="KW-0732">Signal</keyword>
<feature type="signal peptide" evidence="1">
    <location>
        <begin position="1"/>
        <end position="22"/>
    </location>
</feature>
<accession>A0A9P8VMD4</accession>
<feature type="chain" id="PRO_5040398196" evidence="1">
    <location>
        <begin position="23"/>
        <end position="154"/>
    </location>
</feature>
<evidence type="ECO:0000313" key="2">
    <source>
        <dbReference type="EMBL" id="KAH6867279.1"/>
    </source>
</evidence>
<evidence type="ECO:0000256" key="1">
    <source>
        <dbReference type="SAM" id="SignalP"/>
    </source>
</evidence>
<protein>
    <submittedName>
        <fullName evidence="2">Uncharacterized protein</fullName>
    </submittedName>
</protein>
<sequence length="154" mass="17006">MKLTSITAAIAAVVSLSPVTYAAHAAEPGVSKRQDDPYNINWSFLSAKEGDPFIQRGIHADGVWHSIPGEQQVFAGALREGGADGDLARCFFDDLNHEVFHQQFASFLNYYPDSPSGLIGYQICCFYEMKDNGLEPDPPRCCHDPECDFMANKD</sequence>